<dbReference type="OrthoDB" id="3541730at2"/>
<dbReference type="AlphaFoldDB" id="A0A1B2HN57"/>
<feature type="transmembrane region" description="Helical" evidence="1">
    <location>
        <begin position="16"/>
        <end position="40"/>
    </location>
</feature>
<evidence type="ECO:0000256" key="1">
    <source>
        <dbReference type="SAM" id="Phobius"/>
    </source>
</evidence>
<gene>
    <name evidence="2" type="ORF">BBK82_26825</name>
</gene>
<dbReference type="InterPro" id="IPR011701">
    <property type="entry name" value="MFS"/>
</dbReference>
<keyword evidence="1" id="KW-0812">Transmembrane</keyword>
<feature type="transmembrane region" description="Helical" evidence="1">
    <location>
        <begin position="46"/>
        <end position="73"/>
    </location>
</feature>
<dbReference type="RefSeq" id="WP_065917491.1">
    <property type="nucleotide sequence ID" value="NZ_CP016793.1"/>
</dbReference>
<dbReference type="Gene3D" id="1.20.1250.20">
    <property type="entry name" value="MFS general substrate transporter like domains"/>
    <property type="match status" value="1"/>
</dbReference>
<organism evidence="2 3">
    <name type="scientific">Lentzea guizhouensis</name>
    <dbReference type="NCBI Taxonomy" id="1586287"/>
    <lineage>
        <taxon>Bacteria</taxon>
        <taxon>Bacillati</taxon>
        <taxon>Actinomycetota</taxon>
        <taxon>Actinomycetes</taxon>
        <taxon>Pseudonocardiales</taxon>
        <taxon>Pseudonocardiaceae</taxon>
        <taxon>Lentzea</taxon>
    </lineage>
</organism>
<feature type="transmembrane region" description="Helical" evidence="1">
    <location>
        <begin position="171"/>
        <end position="188"/>
    </location>
</feature>
<feature type="transmembrane region" description="Helical" evidence="1">
    <location>
        <begin position="297"/>
        <end position="318"/>
    </location>
</feature>
<feature type="transmembrane region" description="Helical" evidence="1">
    <location>
        <begin position="239"/>
        <end position="263"/>
    </location>
</feature>
<sequence length="386" mass="39199">MTISAAGYRDLANRDVLACAVVTVAAKLPMSMTPLMMVFLTRNLPGGYVLAASLTAVYVLGEILGAGLLGLLLDPSRMRGQLSAGLLVGAGAFTTLALTSNVTVLAVAAFIAGAGPSTTPGGLRAMLLGLVPDALVPKAMGFDAMITQVVWAVAPALVTVLALSVDRRAPVVVSVSLVVVAAWLVFILPRGHVTSRSGTAKVRVVASAWPIYLVSAAALSQLAVAELVLPALLEHRGIGIGWTGPLLTGFAACSALGAVLYGLRPWPGTLRTQGLVLLVITATCVGAVALFPNLPGIAGALLAAGLFQSGVLVTRSLALRERLPVGAHAAGFSMMYAVTGAGYGLTAVVAAWAMDVGSPVWAVLGGVTVTLVLTAISAAAERRQPR</sequence>
<name>A0A1B2HN57_9PSEU</name>
<keyword evidence="3" id="KW-1185">Reference proteome</keyword>
<reference evidence="2 3" key="1">
    <citation type="submission" date="2016-07" db="EMBL/GenBank/DDBJ databases">
        <title>Complete genome sequence of the Lentzea guizhouensis DHS C013.</title>
        <authorList>
            <person name="Cao C."/>
        </authorList>
    </citation>
    <scope>NUCLEOTIDE SEQUENCE [LARGE SCALE GENOMIC DNA]</scope>
    <source>
        <strain evidence="2 3">DHS C013</strain>
    </source>
</reference>
<feature type="transmembrane region" description="Helical" evidence="1">
    <location>
        <begin position="85"/>
        <end position="112"/>
    </location>
</feature>
<dbReference type="PANTHER" id="PTHR23542:SF1">
    <property type="entry name" value="MAJOR FACILITATOR SUPERFAMILY (MFS) PROFILE DOMAIN-CONTAINING PROTEIN"/>
    <property type="match status" value="1"/>
</dbReference>
<evidence type="ECO:0000313" key="3">
    <source>
        <dbReference type="Proteomes" id="UP000093053"/>
    </source>
</evidence>
<dbReference type="GO" id="GO:0022857">
    <property type="term" value="F:transmembrane transporter activity"/>
    <property type="evidence" value="ECO:0007669"/>
    <property type="project" value="InterPro"/>
</dbReference>
<dbReference type="STRING" id="1586287.BBK82_26825"/>
<evidence type="ECO:0008006" key="4">
    <source>
        <dbReference type="Google" id="ProtNLM"/>
    </source>
</evidence>
<dbReference type="KEGG" id="led:BBK82_26825"/>
<keyword evidence="1" id="KW-0472">Membrane</keyword>
<dbReference type="Proteomes" id="UP000093053">
    <property type="component" value="Chromosome"/>
</dbReference>
<evidence type="ECO:0000313" key="2">
    <source>
        <dbReference type="EMBL" id="ANZ39148.1"/>
    </source>
</evidence>
<dbReference type="SUPFAM" id="SSF103473">
    <property type="entry name" value="MFS general substrate transporter"/>
    <property type="match status" value="1"/>
</dbReference>
<feature type="transmembrane region" description="Helical" evidence="1">
    <location>
        <begin position="148"/>
        <end position="165"/>
    </location>
</feature>
<dbReference type="EMBL" id="CP016793">
    <property type="protein sequence ID" value="ANZ39148.1"/>
    <property type="molecule type" value="Genomic_DNA"/>
</dbReference>
<feature type="transmembrane region" description="Helical" evidence="1">
    <location>
        <begin position="360"/>
        <end position="380"/>
    </location>
</feature>
<dbReference type="InterPro" id="IPR036259">
    <property type="entry name" value="MFS_trans_sf"/>
</dbReference>
<proteinExistence type="predicted"/>
<feature type="transmembrane region" description="Helical" evidence="1">
    <location>
        <begin position="330"/>
        <end position="354"/>
    </location>
</feature>
<dbReference type="PANTHER" id="PTHR23542">
    <property type="match status" value="1"/>
</dbReference>
<dbReference type="Pfam" id="PF07690">
    <property type="entry name" value="MFS_1"/>
    <property type="match status" value="1"/>
</dbReference>
<feature type="transmembrane region" description="Helical" evidence="1">
    <location>
        <begin position="275"/>
        <end position="291"/>
    </location>
</feature>
<protein>
    <recommendedName>
        <fullName evidence="4">MFS transporter</fullName>
    </recommendedName>
</protein>
<accession>A0A1B2HN57</accession>
<keyword evidence="1" id="KW-1133">Transmembrane helix</keyword>